<dbReference type="PROSITE" id="PS00107">
    <property type="entry name" value="PROTEIN_KINASE_ATP"/>
    <property type="match status" value="1"/>
</dbReference>
<evidence type="ECO:0000256" key="11">
    <source>
        <dbReference type="ARBA" id="ARBA00022723"/>
    </source>
</evidence>
<keyword evidence="15" id="KW-0460">Magnesium</keyword>
<evidence type="ECO:0000256" key="12">
    <source>
        <dbReference type="ARBA" id="ARBA00022741"/>
    </source>
</evidence>
<evidence type="ECO:0000256" key="18">
    <source>
        <dbReference type="ARBA" id="ARBA00023273"/>
    </source>
</evidence>
<dbReference type="InterPro" id="IPR008271">
    <property type="entry name" value="Ser/Thr_kinase_AS"/>
</dbReference>
<dbReference type="SUPFAM" id="SSF56112">
    <property type="entry name" value="Protein kinase-like (PK-like)"/>
    <property type="match status" value="1"/>
</dbReference>
<dbReference type="PROSITE" id="PS50011">
    <property type="entry name" value="PROTEIN_KINASE_DOM"/>
    <property type="match status" value="1"/>
</dbReference>
<keyword evidence="25" id="KW-1185">Reference proteome</keyword>
<feature type="compositionally biased region" description="Basic and acidic residues" evidence="22">
    <location>
        <begin position="384"/>
        <end position="393"/>
    </location>
</feature>
<evidence type="ECO:0000313" key="25">
    <source>
        <dbReference type="Proteomes" id="UP000233080"/>
    </source>
</evidence>
<evidence type="ECO:0000256" key="2">
    <source>
        <dbReference type="ARBA" id="ARBA00004123"/>
    </source>
</evidence>
<comment type="catalytic activity">
    <reaction evidence="19">
        <text>L-threonyl-[protein] + ATP = O-phospho-L-threonyl-[protein] + ADP + H(+)</text>
        <dbReference type="Rhea" id="RHEA:46608"/>
        <dbReference type="Rhea" id="RHEA-COMP:11060"/>
        <dbReference type="Rhea" id="RHEA-COMP:11605"/>
        <dbReference type="ChEBI" id="CHEBI:15378"/>
        <dbReference type="ChEBI" id="CHEBI:30013"/>
        <dbReference type="ChEBI" id="CHEBI:30616"/>
        <dbReference type="ChEBI" id="CHEBI:61977"/>
        <dbReference type="ChEBI" id="CHEBI:456216"/>
        <dbReference type="EC" id="2.7.11.1"/>
    </reaction>
</comment>
<keyword evidence="11" id="KW-0479">Metal-binding</keyword>
<dbReference type="InterPro" id="IPR017441">
    <property type="entry name" value="Protein_kinase_ATP_BS"/>
</dbReference>
<keyword evidence="16" id="KW-0206">Cytoskeleton</keyword>
<dbReference type="PANTHER" id="PTHR24055">
    <property type="entry name" value="MITOGEN-ACTIVATED PROTEIN KINASE"/>
    <property type="match status" value="1"/>
</dbReference>
<feature type="compositionally biased region" description="Pro residues" evidence="22">
    <location>
        <begin position="306"/>
        <end position="322"/>
    </location>
</feature>
<name>A0A2K5JMS0_COLAP</name>
<feature type="region of interest" description="Disordered" evidence="22">
    <location>
        <begin position="284"/>
        <end position="338"/>
    </location>
</feature>
<feature type="compositionally biased region" description="Polar residues" evidence="22">
    <location>
        <begin position="457"/>
        <end position="467"/>
    </location>
</feature>
<reference evidence="24" key="2">
    <citation type="submission" date="2025-09" db="UniProtKB">
        <authorList>
            <consortium name="Ensembl"/>
        </authorList>
    </citation>
    <scope>IDENTIFICATION</scope>
</reference>
<reference evidence="24" key="1">
    <citation type="submission" date="2025-08" db="UniProtKB">
        <authorList>
            <consortium name="Ensembl"/>
        </authorList>
    </citation>
    <scope>IDENTIFICATION</scope>
</reference>
<dbReference type="GO" id="GO:0005634">
    <property type="term" value="C:nucleus"/>
    <property type="evidence" value="ECO:0007669"/>
    <property type="project" value="UniProtKB-SubCell"/>
</dbReference>
<evidence type="ECO:0000256" key="17">
    <source>
        <dbReference type="ARBA" id="ARBA00023242"/>
    </source>
</evidence>
<dbReference type="GO" id="GO:0005856">
    <property type="term" value="C:cytoskeleton"/>
    <property type="evidence" value="ECO:0007669"/>
    <property type="project" value="UniProtKB-SubCell"/>
</dbReference>
<dbReference type="Gene3D" id="1.10.510.10">
    <property type="entry name" value="Transferase(Phosphotransferase) domain 1"/>
    <property type="match status" value="1"/>
</dbReference>
<dbReference type="SMART" id="SM00220">
    <property type="entry name" value="S_TKc"/>
    <property type="match status" value="1"/>
</dbReference>
<dbReference type="GO" id="GO:0046872">
    <property type="term" value="F:metal ion binding"/>
    <property type="evidence" value="ECO:0007669"/>
    <property type="project" value="UniProtKB-KW"/>
</dbReference>
<feature type="binding site" evidence="21">
    <location>
        <position position="34"/>
    </location>
    <ligand>
        <name>ATP</name>
        <dbReference type="ChEBI" id="CHEBI:30616"/>
    </ligand>
</feature>
<proteinExistence type="inferred from homology"/>
<evidence type="ECO:0000256" key="4">
    <source>
        <dbReference type="ARBA" id="ARBA00004245"/>
    </source>
</evidence>
<dbReference type="GO" id="GO:0005524">
    <property type="term" value="F:ATP binding"/>
    <property type="evidence" value="ECO:0007669"/>
    <property type="project" value="UniProtKB-UniRule"/>
</dbReference>
<dbReference type="GO" id="GO:0005929">
    <property type="term" value="C:cilium"/>
    <property type="evidence" value="ECO:0007669"/>
    <property type="project" value="UniProtKB-SubCell"/>
</dbReference>
<comment type="catalytic activity">
    <reaction evidence="20">
        <text>L-seryl-[protein] + ATP = O-phospho-L-seryl-[protein] + ADP + H(+)</text>
        <dbReference type="Rhea" id="RHEA:17989"/>
        <dbReference type="Rhea" id="RHEA-COMP:9863"/>
        <dbReference type="Rhea" id="RHEA-COMP:11604"/>
        <dbReference type="ChEBI" id="CHEBI:15378"/>
        <dbReference type="ChEBI" id="CHEBI:29999"/>
        <dbReference type="ChEBI" id="CHEBI:30616"/>
        <dbReference type="ChEBI" id="CHEBI:83421"/>
        <dbReference type="ChEBI" id="CHEBI:456216"/>
        <dbReference type="EC" id="2.7.11.1"/>
    </reaction>
</comment>
<evidence type="ECO:0000259" key="23">
    <source>
        <dbReference type="PROSITE" id="PS50011"/>
    </source>
</evidence>
<keyword evidence="9" id="KW-0597">Phosphoprotein</keyword>
<keyword evidence="18" id="KW-0966">Cell projection</keyword>
<feature type="region of interest" description="Disordered" evidence="22">
    <location>
        <begin position="376"/>
        <end position="396"/>
    </location>
</feature>
<dbReference type="CDD" id="cd07830">
    <property type="entry name" value="STKc_MAK_like"/>
    <property type="match status" value="1"/>
</dbReference>
<organism evidence="24 25">
    <name type="scientific">Colobus angolensis palliatus</name>
    <name type="common">Peters' Angolan colobus</name>
    <dbReference type="NCBI Taxonomy" id="336983"/>
    <lineage>
        <taxon>Eukaryota</taxon>
        <taxon>Metazoa</taxon>
        <taxon>Chordata</taxon>
        <taxon>Craniata</taxon>
        <taxon>Vertebrata</taxon>
        <taxon>Euteleostomi</taxon>
        <taxon>Mammalia</taxon>
        <taxon>Eutheria</taxon>
        <taxon>Euarchontoglires</taxon>
        <taxon>Primates</taxon>
        <taxon>Haplorrhini</taxon>
        <taxon>Catarrhini</taxon>
        <taxon>Cercopithecidae</taxon>
        <taxon>Colobinae</taxon>
        <taxon>Colobus</taxon>
    </lineage>
</organism>
<comment type="similarity">
    <text evidence="5">Belongs to the protein kinase superfamily. CMGC Ser/Thr protein kinase family. CDC2/CDKX subfamily.</text>
</comment>
<evidence type="ECO:0000256" key="14">
    <source>
        <dbReference type="ARBA" id="ARBA00022840"/>
    </source>
</evidence>
<comment type="subcellular location">
    <subcellularLocation>
        <location evidence="3">Cell projection</location>
        <location evidence="3">Cilium</location>
    </subcellularLocation>
    <subcellularLocation>
        <location evidence="4">Cytoplasm</location>
        <location evidence="4">Cytoskeleton</location>
    </subcellularLocation>
    <subcellularLocation>
        <location evidence="2">Nucleus</location>
    </subcellularLocation>
</comment>
<dbReference type="Gene3D" id="3.30.200.20">
    <property type="entry name" value="Phosphorylase Kinase, domain 1"/>
    <property type="match status" value="1"/>
</dbReference>
<evidence type="ECO:0000256" key="15">
    <source>
        <dbReference type="ARBA" id="ARBA00022842"/>
    </source>
</evidence>
<evidence type="ECO:0000256" key="13">
    <source>
        <dbReference type="ARBA" id="ARBA00022777"/>
    </source>
</evidence>
<evidence type="ECO:0000256" key="5">
    <source>
        <dbReference type="ARBA" id="ARBA00006485"/>
    </source>
</evidence>
<keyword evidence="7" id="KW-0963">Cytoplasm</keyword>
<dbReference type="Pfam" id="PF00069">
    <property type="entry name" value="Pkinase"/>
    <property type="match status" value="1"/>
</dbReference>
<evidence type="ECO:0000256" key="6">
    <source>
        <dbReference type="ARBA" id="ARBA00012513"/>
    </source>
</evidence>
<keyword evidence="14 21" id="KW-0067">ATP-binding</keyword>
<evidence type="ECO:0000256" key="20">
    <source>
        <dbReference type="ARBA" id="ARBA00048679"/>
    </source>
</evidence>
<comment type="cofactor">
    <cofactor evidence="1">
        <name>Mg(2+)</name>
        <dbReference type="ChEBI" id="CHEBI:18420"/>
    </cofactor>
</comment>
<dbReference type="InterPro" id="IPR000719">
    <property type="entry name" value="Prot_kinase_dom"/>
</dbReference>
<evidence type="ECO:0000256" key="3">
    <source>
        <dbReference type="ARBA" id="ARBA00004138"/>
    </source>
</evidence>
<keyword evidence="17" id="KW-0539">Nucleus</keyword>
<dbReference type="Ensembl" id="ENSCANT00000053343.1">
    <property type="protein sequence ID" value="ENSCANP00000030141.1"/>
    <property type="gene ID" value="ENSCANG00000038715.1"/>
</dbReference>
<keyword evidence="12 21" id="KW-0547">Nucleotide-binding</keyword>
<evidence type="ECO:0000256" key="1">
    <source>
        <dbReference type="ARBA" id="ARBA00001946"/>
    </source>
</evidence>
<evidence type="ECO:0000256" key="9">
    <source>
        <dbReference type="ARBA" id="ARBA00022553"/>
    </source>
</evidence>
<evidence type="ECO:0000256" key="8">
    <source>
        <dbReference type="ARBA" id="ARBA00022527"/>
    </source>
</evidence>
<evidence type="ECO:0000256" key="22">
    <source>
        <dbReference type="SAM" id="MobiDB-lite"/>
    </source>
</evidence>
<dbReference type="EC" id="2.7.11.1" evidence="6"/>
<feature type="domain" description="Protein kinase" evidence="23">
    <location>
        <begin position="4"/>
        <end position="278"/>
    </location>
</feature>
<evidence type="ECO:0000256" key="21">
    <source>
        <dbReference type="PROSITE-ProRule" id="PRU10141"/>
    </source>
</evidence>
<dbReference type="PROSITE" id="PS00108">
    <property type="entry name" value="PROTEIN_KINASE_ST"/>
    <property type="match status" value="1"/>
</dbReference>
<evidence type="ECO:0000256" key="19">
    <source>
        <dbReference type="ARBA" id="ARBA00047899"/>
    </source>
</evidence>
<feature type="region of interest" description="Disordered" evidence="22">
    <location>
        <begin position="572"/>
        <end position="626"/>
    </location>
</feature>
<keyword evidence="10" id="KW-0808">Transferase</keyword>
<keyword evidence="8" id="KW-0723">Serine/threonine-protein kinase</keyword>
<dbReference type="Proteomes" id="UP000233080">
    <property type="component" value="Unassembled WGS sequence"/>
</dbReference>
<sequence length="626" mass="70679">MNRYTTIRQLGDGTYGSVLLGRSIESGELIAIKKMKRKFYSWEECMNLREVKSLKKLNHANVVKLKEVIRENDHLYFIFEYMKENLYQLIKERYKNNMEANLHLDFFSSTVSVGFFHRDLKPENLLCMGPELVKIADFGLAREIRSKPPYTDYVSTRWYRAPEVLLRSTNYSSPIDVWAVGCIMAEVYTLRPLFPGASEIDTIFKICQVLGTPKKTDWPEGYQLSSAMNFRWPQCVPNNLKTLIPNASSEAIQLLRDMLQWDPKKRPTASQALRYPYFQVGHPLGSTTQNLQDSEKPQKSILEKAGPPPHIKPVPPAQPPTKPHTRISSRQHQASQPPLHLTYPYKAEVSRTDHPSHLQEDKPSPLLFPSLHNKNPQSKITAGLEHKNGEIKPKSRRRWGLISRSTKDSDDWADLDDLDFSPSLSRIDLKNKKRQSDDTLCRFESVLDLKPSEPVGTGNSAPTQMSYQRRDTPTLRSAAKQHYLKHSRYLPGINIRNGILSNPGKDFIPPNPWSSSGLSGKSSGTVSVISKVNSVGSSSTSSSGLTGNYVPSFLKKEIGSAMQRVHLAPIPDPSPGYSSLKALRPHPGRPFFHTQPRSTPGLIPRPPAAQPVHGRTDWASKYASRR</sequence>
<feature type="region of interest" description="Disordered" evidence="22">
    <location>
        <begin position="451"/>
        <end position="470"/>
    </location>
</feature>
<dbReference type="GO" id="GO:0004674">
    <property type="term" value="F:protein serine/threonine kinase activity"/>
    <property type="evidence" value="ECO:0007669"/>
    <property type="project" value="UniProtKB-KW"/>
</dbReference>
<evidence type="ECO:0000256" key="16">
    <source>
        <dbReference type="ARBA" id="ARBA00023212"/>
    </source>
</evidence>
<dbReference type="FunFam" id="1.10.510.10:FF:000104">
    <property type="entry name" value="serine/threonine-protein kinase MAK isoform X1"/>
    <property type="match status" value="1"/>
</dbReference>
<evidence type="ECO:0000256" key="10">
    <source>
        <dbReference type="ARBA" id="ARBA00022679"/>
    </source>
</evidence>
<dbReference type="InterPro" id="IPR050117">
    <property type="entry name" value="MAPK"/>
</dbReference>
<feature type="compositionally biased region" description="Basic and acidic residues" evidence="22">
    <location>
        <begin position="293"/>
        <end position="302"/>
    </location>
</feature>
<protein>
    <recommendedName>
        <fullName evidence="6">non-specific serine/threonine protein kinase</fullName>
        <ecNumber evidence="6">2.7.11.1</ecNumber>
    </recommendedName>
</protein>
<dbReference type="InterPro" id="IPR011009">
    <property type="entry name" value="Kinase-like_dom_sf"/>
</dbReference>
<keyword evidence="13" id="KW-0418">Kinase</keyword>
<evidence type="ECO:0000313" key="24">
    <source>
        <dbReference type="Ensembl" id="ENSCANP00000030141.1"/>
    </source>
</evidence>
<dbReference type="AlphaFoldDB" id="A0A2K5JMS0"/>
<dbReference type="FunFam" id="3.30.200.20:FF:000071">
    <property type="entry name" value="serine/threonine-protein kinase MAK isoform X1"/>
    <property type="match status" value="1"/>
</dbReference>
<accession>A0A2K5JMS0</accession>
<evidence type="ECO:0000256" key="7">
    <source>
        <dbReference type="ARBA" id="ARBA00022490"/>
    </source>
</evidence>